<dbReference type="PATRIC" id="fig|1423735.3.peg.1387"/>
<dbReference type="PANTHER" id="PTHR43649">
    <property type="entry name" value="ARABINOSE-BINDING PROTEIN-RELATED"/>
    <property type="match status" value="1"/>
</dbReference>
<keyword evidence="1 3" id="KW-0732">Signal</keyword>
<gene>
    <name evidence="4" type="ORF">FC15_GL001340</name>
</gene>
<dbReference type="PROSITE" id="PS51257">
    <property type="entry name" value="PROKAR_LIPOPROTEIN"/>
    <property type="match status" value="1"/>
</dbReference>
<feature type="chain" id="PRO_5038521719" evidence="3">
    <location>
        <begin position="26"/>
        <end position="547"/>
    </location>
</feature>
<sequence length="547" mass="61020">MTNMKMKKVLVALAAGLVCAMTLTACGNSNSSSNADSLPKARFTPDKKVPSWQKDTKHSASLTWYVNFDWYKRAGWGKDTVSAQIKKDMNIDVKFVAGNDDKLNTMMASGKLPDLVTFDRQLAVAQNAKKFALPLNTLSKKYDPYFLATAAKPQTVKWYTQPDGNLYTYPSFSTNEDDYKDGNVVADQVFIVRKDIYEKIGKPNMSTPEGFLKALQEAKKAAPKTDNGTALVPFASTALDIQNGGDGALGGTLQDFLRIPLTKDGKWYDRDADPEYLTWLDTFRQAYSEGLITNAQFADNDNTMKEKMTQGTYFAYLHSNTKGLNEYMADNNRRNPKQTYIAVDGPKNSKGQEPQFTGGSISGWTNTFITKNTKEPQKAMELLTYMASKHGTMVTTFGVKDKTYTMKDGQAVLTPDVEALRNKDAATYDKKHGMGSYWEVADDPYAISMGEKPAATISQMVEWASNKVAPRFEVENIDPTPGTALARNLTAINTDRVQTLVKVIKTGSKSEADKIWKDFLARRKNNNWDEIVKTRNEQVAKNIKKLK</sequence>
<evidence type="ECO:0000256" key="3">
    <source>
        <dbReference type="SAM" id="SignalP"/>
    </source>
</evidence>
<dbReference type="EMBL" id="AZFX01000038">
    <property type="protein sequence ID" value="KRM10367.1"/>
    <property type="molecule type" value="Genomic_DNA"/>
</dbReference>
<evidence type="ECO:0000256" key="2">
    <source>
        <dbReference type="SAM" id="MobiDB-lite"/>
    </source>
</evidence>
<evidence type="ECO:0000313" key="5">
    <source>
        <dbReference type="Proteomes" id="UP000051315"/>
    </source>
</evidence>
<accession>A0A0R1VYE8</accession>
<protein>
    <submittedName>
        <fullName evidence="4">Uncharacterized protein</fullName>
    </submittedName>
</protein>
<name>A0A0R1VYE8_9LACO</name>
<dbReference type="Gene3D" id="3.40.190.10">
    <property type="entry name" value="Periplasmic binding protein-like II"/>
    <property type="match status" value="2"/>
</dbReference>
<evidence type="ECO:0000313" key="4">
    <source>
        <dbReference type="EMBL" id="KRM10367.1"/>
    </source>
</evidence>
<reference evidence="4 5" key="1">
    <citation type="journal article" date="2015" name="Genome Announc.">
        <title>Expanding the biotechnology potential of lactobacilli through comparative genomics of 213 strains and associated genera.</title>
        <authorList>
            <person name="Sun Z."/>
            <person name="Harris H.M."/>
            <person name="McCann A."/>
            <person name="Guo C."/>
            <person name="Argimon S."/>
            <person name="Zhang W."/>
            <person name="Yang X."/>
            <person name="Jeffery I.B."/>
            <person name="Cooney J.C."/>
            <person name="Kagawa T.F."/>
            <person name="Liu W."/>
            <person name="Song Y."/>
            <person name="Salvetti E."/>
            <person name="Wrobel A."/>
            <person name="Rasinkangas P."/>
            <person name="Parkhill J."/>
            <person name="Rea M.C."/>
            <person name="O'Sullivan O."/>
            <person name="Ritari J."/>
            <person name="Douillard F.P."/>
            <person name="Paul Ross R."/>
            <person name="Yang R."/>
            <person name="Briner A.E."/>
            <person name="Felis G.E."/>
            <person name="de Vos W.M."/>
            <person name="Barrangou R."/>
            <person name="Klaenhammer T.R."/>
            <person name="Caufield P.W."/>
            <person name="Cui Y."/>
            <person name="Zhang H."/>
            <person name="O'Toole P.W."/>
        </authorList>
    </citation>
    <scope>NUCLEOTIDE SEQUENCE [LARGE SCALE GENOMIC DNA]</scope>
    <source>
        <strain evidence="4 5">DSM 17758</strain>
    </source>
</reference>
<evidence type="ECO:0000256" key="1">
    <source>
        <dbReference type="ARBA" id="ARBA00022729"/>
    </source>
</evidence>
<keyword evidence="5" id="KW-1185">Reference proteome</keyword>
<comment type="caution">
    <text evidence="4">The sequence shown here is derived from an EMBL/GenBank/DDBJ whole genome shotgun (WGS) entry which is preliminary data.</text>
</comment>
<feature type="region of interest" description="Disordered" evidence="2">
    <location>
        <begin position="29"/>
        <end position="50"/>
    </location>
</feature>
<organism evidence="4 5">
    <name type="scientific">Lapidilactobacillus concavus DSM 17758</name>
    <dbReference type="NCBI Taxonomy" id="1423735"/>
    <lineage>
        <taxon>Bacteria</taxon>
        <taxon>Bacillati</taxon>
        <taxon>Bacillota</taxon>
        <taxon>Bacilli</taxon>
        <taxon>Lactobacillales</taxon>
        <taxon>Lactobacillaceae</taxon>
        <taxon>Lapidilactobacillus</taxon>
    </lineage>
</organism>
<dbReference type="Proteomes" id="UP000051315">
    <property type="component" value="Unassembled WGS sequence"/>
</dbReference>
<dbReference type="AlphaFoldDB" id="A0A0R1VYE8"/>
<dbReference type="STRING" id="1423735.FC15_GL001340"/>
<dbReference type="PANTHER" id="PTHR43649:SF33">
    <property type="entry name" value="POLYGALACTURONAN_RHAMNOGALACTURONAN-BINDING PROTEIN YTCQ"/>
    <property type="match status" value="1"/>
</dbReference>
<dbReference type="InterPro" id="IPR050490">
    <property type="entry name" value="Bact_solute-bd_prot1"/>
</dbReference>
<dbReference type="SUPFAM" id="SSF53850">
    <property type="entry name" value="Periplasmic binding protein-like II"/>
    <property type="match status" value="1"/>
</dbReference>
<feature type="signal peptide" evidence="3">
    <location>
        <begin position="1"/>
        <end position="25"/>
    </location>
</feature>
<proteinExistence type="predicted"/>